<accession>A0A6A6AXQ5</accession>
<organism evidence="1 2">
    <name type="scientific">Aplosporella prunicola CBS 121167</name>
    <dbReference type="NCBI Taxonomy" id="1176127"/>
    <lineage>
        <taxon>Eukaryota</taxon>
        <taxon>Fungi</taxon>
        <taxon>Dikarya</taxon>
        <taxon>Ascomycota</taxon>
        <taxon>Pezizomycotina</taxon>
        <taxon>Dothideomycetes</taxon>
        <taxon>Dothideomycetes incertae sedis</taxon>
        <taxon>Botryosphaeriales</taxon>
        <taxon>Aplosporellaceae</taxon>
        <taxon>Aplosporella</taxon>
    </lineage>
</organism>
<keyword evidence="2" id="KW-1185">Reference proteome</keyword>
<dbReference type="RefSeq" id="XP_033391661.1">
    <property type="nucleotide sequence ID" value="XM_033535528.1"/>
</dbReference>
<sequence>MCAQLALFCALMSEQQRCQPTGGWGGEGAGWEKASIPTYLRFIDFGLWGAGVALLTYRLRLLQWAFSRSVGADGCIASQHSTTQALI</sequence>
<proteinExistence type="predicted"/>
<name>A0A6A6AXQ5_9PEZI</name>
<reference evidence="1" key="1">
    <citation type="journal article" date="2020" name="Stud. Mycol.">
        <title>101 Dothideomycetes genomes: a test case for predicting lifestyles and emergence of pathogens.</title>
        <authorList>
            <person name="Haridas S."/>
            <person name="Albert R."/>
            <person name="Binder M."/>
            <person name="Bloem J."/>
            <person name="Labutti K."/>
            <person name="Salamov A."/>
            <person name="Andreopoulos B."/>
            <person name="Baker S."/>
            <person name="Barry K."/>
            <person name="Bills G."/>
            <person name="Bluhm B."/>
            <person name="Cannon C."/>
            <person name="Castanera R."/>
            <person name="Culley D."/>
            <person name="Daum C."/>
            <person name="Ezra D."/>
            <person name="Gonzalez J."/>
            <person name="Henrissat B."/>
            <person name="Kuo A."/>
            <person name="Liang C."/>
            <person name="Lipzen A."/>
            <person name="Lutzoni F."/>
            <person name="Magnuson J."/>
            <person name="Mondo S."/>
            <person name="Nolan M."/>
            <person name="Ohm R."/>
            <person name="Pangilinan J."/>
            <person name="Park H.-J."/>
            <person name="Ramirez L."/>
            <person name="Alfaro M."/>
            <person name="Sun H."/>
            <person name="Tritt A."/>
            <person name="Yoshinaga Y."/>
            <person name="Zwiers L.-H."/>
            <person name="Turgeon B."/>
            <person name="Goodwin S."/>
            <person name="Spatafora J."/>
            <person name="Crous P."/>
            <person name="Grigoriev I."/>
        </authorList>
    </citation>
    <scope>NUCLEOTIDE SEQUENCE</scope>
    <source>
        <strain evidence="1">CBS 121167</strain>
    </source>
</reference>
<dbReference type="AlphaFoldDB" id="A0A6A6AXQ5"/>
<dbReference type="EMBL" id="ML995542">
    <property type="protein sequence ID" value="KAF2135943.1"/>
    <property type="molecule type" value="Genomic_DNA"/>
</dbReference>
<evidence type="ECO:0000313" key="1">
    <source>
        <dbReference type="EMBL" id="KAF2135943.1"/>
    </source>
</evidence>
<evidence type="ECO:0000313" key="2">
    <source>
        <dbReference type="Proteomes" id="UP000799438"/>
    </source>
</evidence>
<gene>
    <name evidence="1" type="ORF">K452DRAFT_150324</name>
</gene>
<protein>
    <submittedName>
        <fullName evidence="1">Uncharacterized protein</fullName>
    </submittedName>
</protein>
<dbReference type="GeneID" id="54293022"/>
<dbReference type="Proteomes" id="UP000799438">
    <property type="component" value="Unassembled WGS sequence"/>
</dbReference>